<accession>A0A853DH42</accession>
<dbReference type="Proteomes" id="UP000571817">
    <property type="component" value="Unassembled WGS sequence"/>
</dbReference>
<dbReference type="SUPFAM" id="SSF159234">
    <property type="entry name" value="FomD-like"/>
    <property type="match status" value="1"/>
</dbReference>
<dbReference type="Gene3D" id="2.40.380.10">
    <property type="entry name" value="FomD-like"/>
    <property type="match status" value="1"/>
</dbReference>
<feature type="domain" description="DUF402" evidence="1">
    <location>
        <begin position="48"/>
        <end position="160"/>
    </location>
</feature>
<organism evidence="2 3">
    <name type="scientific">Allobranchiibius huperziae</name>
    <dbReference type="NCBI Taxonomy" id="1874116"/>
    <lineage>
        <taxon>Bacteria</taxon>
        <taxon>Bacillati</taxon>
        <taxon>Actinomycetota</taxon>
        <taxon>Actinomycetes</taxon>
        <taxon>Micrococcales</taxon>
        <taxon>Dermacoccaceae</taxon>
        <taxon>Allobranchiibius</taxon>
    </lineage>
</organism>
<name>A0A853DH42_9MICO</name>
<comment type="caution">
    <text evidence="2">The sequence shown here is derived from an EMBL/GenBank/DDBJ whole genome shotgun (WGS) entry which is preliminary data.</text>
</comment>
<sequence length="179" mass="20206">MPDETPTVPGTPVLVNFRKWDGREHWQEPTTYLGTDEHGVWLGMRRGTTFHRPGYEVVSQADSVKLASHGGWFATFNGPGHQIQTYVDITTIGDWSRSADGFVFTLVDLDLDIVREHDGRVFIDDEDEFADHQKLFGYPDDVIQAAERDCAYVFDAVGARAEPFSGRPDDWMTQLLADV</sequence>
<dbReference type="InterPro" id="IPR035930">
    <property type="entry name" value="FomD-like_sf"/>
</dbReference>
<reference evidence="2 3" key="1">
    <citation type="submission" date="2020-07" db="EMBL/GenBank/DDBJ databases">
        <title>Sequencing the genomes of 1000 actinobacteria strains.</title>
        <authorList>
            <person name="Klenk H.-P."/>
        </authorList>
    </citation>
    <scope>NUCLEOTIDE SEQUENCE [LARGE SCALE GENOMIC DNA]</scope>
    <source>
        <strain evidence="2 3">DSM 29531</strain>
    </source>
</reference>
<evidence type="ECO:0000259" key="1">
    <source>
        <dbReference type="Pfam" id="PF04167"/>
    </source>
</evidence>
<evidence type="ECO:0000313" key="2">
    <source>
        <dbReference type="EMBL" id="NYJ74161.1"/>
    </source>
</evidence>
<evidence type="ECO:0000313" key="3">
    <source>
        <dbReference type="Proteomes" id="UP000571817"/>
    </source>
</evidence>
<proteinExistence type="predicted"/>
<dbReference type="InterPro" id="IPR007295">
    <property type="entry name" value="DUF402"/>
</dbReference>
<gene>
    <name evidence="2" type="ORF">HNR15_001124</name>
</gene>
<dbReference type="RefSeq" id="WP_179479840.1">
    <property type="nucleotide sequence ID" value="NZ_JACCFW010000001.1"/>
</dbReference>
<dbReference type="AlphaFoldDB" id="A0A853DH42"/>
<dbReference type="Pfam" id="PF04167">
    <property type="entry name" value="DUF402"/>
    <property type="match status" value="1"/>
</dbReference>
<keyword evidence="3" id="KW-1185">Reference proteome</keyword>
<dbReference type="EMBL" id="JACCFW010000001">
    <property type="protein sequence ID" value="NYJ74161.1"/>
    <property type="molecule type" value="Genomic_DNA"/>
</dbReference>
<protein>
    <recommendedName>
        <fullName evidence="1">DUF402 domain-containing protein</fullName>
    </recommendedName>
</protein>